<feature type="domain" description="Beta-lactamase-related" evidence="1">
    <location>
        <begin position="7"/>
        <end position="365"/>
    </location>
</feature>
<dbReference type="RefSeq" id="WP_344784891.1">
    <property type="nucleotide sequence ID" value="NZ_BAABAF010000010.1"/>
</dbReference>
<dbReference type="Gene3D" id="3.40.710.10">
    <property type="entry name" value="DD-peptidase/beta-lactamase superfamily"/>
    <property type="match status" value="1"/>
</dbReference>
<dbReference type="Proteomes" id="UP001500540">
    <property type="component" value="Unassembled WGS sequence"/>
</dbReference>
<dbReference type="PANTHER" id="PTHR43283">
    <property type="entry name" value="BETA-LACTAMASE-RELATED"/>
    <property type="match status" value="1"/>
</dbReference>
<gene>
    <name evidence="2" type="ORF">GCM10022240_29060</name>
</gene>
<dbReference type="InterPro" id="IPR012338">
    <property type="entry name" value="Beta-lactam/transpept-like"/>
</dbReference>
<proteinExistence type="predicted"/>
<keyword evidence="2" id="KW-0378">Hydrolase</keyword>
<reference evidence="3" key="1">
    <citation type="journal article" date="2019" name="Int. J. Syst. Evol. Microbiol.">
        <title>The Global Catalogue of Microorganisms (GCM) 10K type strain sequencing project: providing services to taxonomists for standard genome sequencing and annotation.</title>
        <authorList>
            <consortium name="The Broad Institute Genomics Platform"/>
            <consortium name="The Broad Institute Genome Sequencing Center for Infectious Disease"/>
            <person name="Wu L."/>
            <person name="Ma J."/>
        </authorList>
    </citation>
    <scope>NUCLEOTIDE SEQUENCE [LARGE SCALE GENOMIC DNA]</scope>
    <source>
        <strain evidence="3">JCM 16950</strain>
    </source>
</reference>
<dbReference type="SUPFAM" id="SSF56601">
    <property type="entry name" value="beta-lactamase/transpeptidase-like"/>
    <property type="match status" value="1"/>
</dbReference>
<organism evidence="2 3">
    <name type="scientific">Microbacterium kribbense</name>
    <dbReference type="NCBI Taxonomy" id="433645"/>
    <lineage>
        <taxon>Bacteria</taxon>
        <taxon>Bacillati</taxon>
        <taxon>Actinomycetota</taxon>
        <taxon>Actinomycetes</taxon>
        <taxon>Micrococcales</taxon>
        <taxon>Microbacteriaceae</taxon>
        <taxon>Microbacterium</taxon>
    </lineage>
</organism>
<comment type="caution">
    <text evidence="2">The sequence shown here is derived from an EMBL/GenBank/DDBJ whole genome shotgun (WGS) entry which is preliminary data.</text>
</comment>
<evidence type="ECO:0000313" key="3">
    <source>
        <dbReference type="Proteomes" id="UP001500540"/>
    </source>
</evidence>
<name>A0ABP7H0M2_9MICO</name>
<sequence>MHEHELDAVVDAAVAAGAPLLIAGVTTPDATTFLHAAGQGAASDTVLAMYSATKAFTATAALQCVEEGLIDLDTPARDYLPEIGQLQVLTDLGDDGRVRTRPPVREITPRMLLLHTSGLAYDMFDRRYAILARERMKHPSGTPLHDSLQTPLLHDPGAQWTYGTSMDWMGLLIAAVRGERLEDVFAERIYRPCGMTSTSFDVTPAMRARLATVHRRQRDGRIVPTSVAPPDVPELDMGGQGLFSTVPDLLALLRVWLGDGSAPFGRVLRPETVAWAVQGAPGVVPTPLPSAIPALTREADFFPGARKSWAYSFLRNEDDVPGGRRAGSLSWAGLANVFYWIDRESGLGCVWAAQLLPFFDPVAEDGVAAFERAVYSGM</sequence>
<dbReference type="Pfam" id="PF00144">
    <property type="entry name" value="Beta-lactamase"/>
    <property type="match status" value="1"/>
</dbReference>
<keyword evidence="3" id="KW-1185">Reference proteome</keyword>
<dbReference type="PANTHER" id="PTHR43283:SF3">
    <property type="entry name" value="BETA-LACTAMASE FAMILY PROTEIN (AFU_ORTHOLOGUE AFUA_5G07500)"/>
    <property type="match status" value="1"/>
</dbReference>
<dbReference type="InterPro" id="IPR050789">
    <property type="entry name" value="Diverse_Enzym_Activities"/>
</dbReference>
<accession>A0ABP7H0M2</accession>
<protein>
    <submittedName>
        <fullName evidence="2">Serine hydrolase domain-containing protein</fullName>
    </submittedName>
</protein>
<dbReference type="EMBL" id="BAABAF010000010">
    <property type="protein sequence ID" value="GAA3775629.1"/>
    <property type="molecule type" value="Genomic_DNA"/>
</dbReference>
<evidence type="ECO:0000259" key="1">
    <source>
        <dbReference type="Pfam" id="PF00144"/>
    </source>
</evidence>
<dbReference type="GO" id="GO:0016787">
    <property type="term" value="F:hydrolase activity"/>
    <property type="evidence" value="ECO:0007669"/>
    <property type="project" value="UniProtKB-KW"/>
</dbReference>
<dbReference type="InterPro" id="IPR001466">
    <property type="entry name" value="Beta-lactam-related"/>
</dbReference>
<evidence type="ECO:0000313" key="2">
    <source>
        <dbReference type="EMBL" id="GAA3775629.1"/>
    </source>
</evidence>